<dbReference type="PROSITE" id="PS00092">
    <property type="entry name" value="N6_MTASE"/>
    <property type="match status" value="1"/>
</dbReference>
<dbReference type="RefSeq" id="WP_043773029.1">
    <property type="nucleotide sequence ID" value="NZ_JAME01000025.1"/>
</dbReference>
<name>X7F765_9RHOB</name>
<dbReference type="Pfam" id="PF22020">
    <property type="entry name" value="RlmL_1st"/>
    <property type="match status" value="1"/>
</dbReference>
<dbReference type="PATRIC" id="fig|1449351.3.peg.3189"/>
<evidence type="ECO:0000259" key="3">
    <source>
        <dbReference type="Pfam" id="PF01170"/>
    </source>
</evidence>
<keyword evidence="6" id="KW-1185">Reference proteome</keyword>
<protein>
    <submittedName>
        <fullName evidence="5">RNA methyltransferase</fullName>
    </submittedName>
</protein>
<dbReference type="Proteomes" id="UP000023430">
    <property type="component" value="Unassembled WGS sequence"/>
</dbReference>
<dbReference type="SUPFAM" id="SSF53335">
    <property type="entry name" value="S-adenosyl-L-methionine-dependent methyltransferases"/>
    <property type="match status" value="1"/>
</dbReference>
<dbReference type="Pfam" id="PF01170">
    <property type="entry name" value="UPF0020"/>
    <property type="match status" value="1"/>
</dbReference>
<dbReference type="EMBL" id="JAME01000025">
    <property type="protein sequence ID" value="ETX27924.1"/>
    <property type="molecule type" value="Genomic_DNA"/>
</dbReference>
<dbReference type="GO" id="GO:0003676">
    <property type="term" value="F:nucleic acid binding"/>
    <property type="evidence" value="ECO:0007669"/>
    <property type="project" value="InterPro"/>
</dbReference>
<dbReference type="GO" id="GO:0008990">
    <property type="term" value="F:rRNA (guanine-N2-)-methyltransferase activity"/>
    <property type="evidence" value="ECO:0007669"/>
    <property type="project" value="TreeGrafter"/>
</dbReference>
<dbReference type="PROSITE" id="PS01261">
    <property type="entry name" value="UPF0020"/>
    <property type="match status" value="1"/>
</dbReference>
<dbReference type="AlphaFoldDB" id="X7F765"/>
<dbReference type="InterPro" id="IPR053943">
    <property type="entry name" value="RlmKL-like_Mtase_CS"/>
</dbReference>
<dbReference type="InterPro" id="IPR002052">
    <property type="entry name" value="DNA_methylase_N6_adenine_CS"/>
</dbReference>
<evidence type="ECO:0000259" key="4">
    <source>
        <dbReference type="Pfam" id="PF22020"/>
    </source>
</evidence>
<organism evidence="5 6">
    <name type="scientific">Roseivivax isoporae LMG 25204</name>
    <dbReference type="NCBI Taxonomy" id="1449351"/>
    <lineage>
        <taxon>Bacteria</taxon>
        <taxon>Pseudomonadati</taxon>
        <taxon>Pseudomonadota</taxon>
        <taxon>Alphaproteobacteria</taxon>
        <taxon>Rhodobacterales</taxon>
        <taxon>Roseobacteraceae</taxon>
        <taxon>Roseivivax</taxon>
    </lineage>
</organism>
<dbReference type="CDD" id="cd11715">
    <property type="entry name" value="THUMP_AdoMetMT"/>
    <property type="match status" value="1"/>
</dbReference>
<keyword evidence="2 5" id="KW-0808">Transferase</keyword>
<evidence type="ECO:0000256" key="2">
    <source>
        <dbReference type="ARBA" id="ARBA00022679"/>
    </source>
</evidence>
<accession>X7F765</accession>
<gene>
    <name evidence="5" type="ORF">RISW2_10670</name>
</gene>
<dbReference type="InterPro" id="IPR029063">
    <property type="entry name" value="SAM-dependent_MTases_sf"/>
</dbReference>
<dbReference type="PANTHER" id="PTHR47313">
    <property type="entry name" value="RIBOSOMAL RNA LARGE SUBUNIT METHYLTRANSFERASE K/L"/>
    <property type="match status" value="1"/>
</dbReference>
<evidence type="ECO:0000256" key="1">
    <source>
        <dbReference type="ARBA" id="ARBA00022603"/>
    </source>
</evidence>
<comment type="caution">
    <text evidence="5">The sequence shown here is derived from an EMBL/GenBank/DDBJ whole genome shotgun (WGS) entry which is preliminary data.</text>
</comment>
<feature type="domain" description="Ribosomal RNA large subunit methyltransferase K/L-like methyltransferase" evidence="3">
    <location>
        <begin position="157"/>
        <end position="341"/>
    </location>
</feature>
<reference evidence="5 6" key="1">
    <citation type="submission" date="2014-01" db="EMBL/GenBank/DDBJ databases">
        <title>Roseivivax isoporae LMG 25204 Genome Sequencing.</title>
        <authorList>
            <person name="Lai Q."/>
            <person name="Li G."/>
            <person name="Shao Z."/>
        </authorList>
    </citation>
    <scope>NUCLEOTIDE SEQUENCE [LARGE SCALE GENOMIC DNA]</scope>
    <source>
        <strain evidence="5 6">LMG 25204</strain>
    </source>
</reference>
<keyword evidence="1 5" id="KW-0489">Methyltransferase</keyword>
<evidence type="ECO:0000313" key="5">
    <source>
        <dbReference type="EMBL" id="ETX27924.1"/>
    </source>
</evidence>
<sequence length="369" mass="39127">MSDLELFAVCAPGLEAALASEAQAQGFDVTDTTPGGVTLRGGWPEVWRANLSLRGAVRVLVRIGAFPVAHLAQLDKRARKFPWSDTLRPDVPIRVETTCRKSRIYHQGAATERIETALRESLGATIDPQASLVLKVRIERDMCTFSLDTSGEPLHRRGHKEAVGKAPMRETLAAAFLRDCGFDGTGPVLDPMCGSGTFPIEAAEIAAGLLPGRSRAFAFETLASFDAAAFARMRGAGPAEAPGPVRFYGSDRDQGAVQSATANAARAGVGAACLFERRAVGDIVPPEGPPGLVVANPPYGGRIGNKKLLFALHGAFGEVLKARFRGWRVGIVTSEPGLARATGLPFLPPGPPVPHGGLKVRLYRTKPLP</sequence>
<dbReference type="OrthoDB" id="9809404at2"/>
<proteinExistence type="predicted"/>
<dbReference type="GO" id="GO:0070043">
    <property type="term" value="F:rRNA (guanine-N7-)-methyltransferase activity"/>
    <property type="evidence" value="ECO:0007669"/>
    <property type="project" value="TreeGrafter"/>
</dbReference>
<dbReference type="InterPro" id="IPR054170">
    <property type="entry name" value="RlmL_1st"/>
</dbReference>
<dbReference type="InterPro" id="IPR000241">
    <property type="entry name" value="RlmKL-like_Mtase"/>
</dbReference>
<dbReference type="STRING" id="1449351.RISW2_10670"/>
<evidence type="ECO:0000313" key="6">
    <source>
        <dbReference type="Proteomes" id="UP000023430"/>
    </source>
</evidence>
<dbReference type="eggNOG" id="COG0116">
    <property type="taxonomic scope" value="Bacteria"/>
</dbReference>
<feature type="domain" description="RlmL ferredoxin-like" evidence="4">
    <location>
        <begin position="5"/>
        <end position="60"/>
    </location>
</feature>
<dbReference type="Gene3D" id="3.40.50.150">
    <property type="entry name" value="Vaccinia Virus protein VP39"/>
    <property type="match status" value="1"/>
</dbReference>
<dbReference type="PANTHER" id="PTHR47313:SF1">
    <property type="entry name" value="RIBOSOMAL RNA LARGE SUBUNIT METHYLTRANSFERASE K_L"/>
    <property type="match status" value="1"/>
</dbReference>
<dbReference type="Gene3D" id="3.30.2130.30">
    <property type="match status" value="1"/>
</dbReference>